<evidence type="ECO:0000259" key="2">
    <source>
        <dbReference type="PROSITE" id="PS51186"/>
    </source>
</evidence>
<dbReference type="PROSITE" id="PS51186">
    <property type="entry name" value="GNAT"/>
    <property type="match status" value="1"/>
</dbReference>
<evidence type="ECO:0000256" key="1">
    <source>
        <dbReference type="ARBA" id="ARBA00022679"/>
    </source>
</evidence>
<dbReference type="eggNOG" id="COG0456">
    <property type="taxonomic scope" value="Bacteria"/>
</dbReference>
<sequence>MKNLNLQIELVVNPSETVLELLYLSDPSKVHINSNLRSGSCYIAKVKSEIVGVIVLGNINSNTTEIKNIAVKESEQGKGIGKLLLRYAEDIIRKSGNKKLIIGTGNSSIGQLALYQKEGFEIESIKKDFFLRNYDEIIIENGIQCKHMIVLGKKL</sequence>
<keyword evidence="4" id="KW-1185">Reference proteome</keyword>
<keyword evidence="1" id="KW-0808">Transferase</keyword>
<dbReference type="PANTHER" id="PTHR13947">
    <property type="entry name" value="GNAT FAMILY N-ACETYLTRANSFERASE"/>
    <property type="match status" value="1"/>
</dbReference>
<dbReference type="HOGENOM" id="CLU_108859_2_1_10"/>
<protein>
    <submittedName>
        <fullName evidence="3">GCN5-related N-acetyltransferase</fullName>
    </submittedName>
</protein>
<dbReference type="Proteomes" id="UP000008720">
    <property type="component" value="Chromosome"/>
</dbReference>
<evidence type="ECO:0000313" key="4">
    <source>
        <dbReference type="Proteomes" id="UP000008720"/>
    </source>
</evidence>
<organism evidence="3 4">
    <name type="scientific">Marivirga tractuosa (strain ATCC 23168 / DSM 4126 / NBRC 15989 / NCIMB 1408 / VKM B-1430 / H-43)</name>
    <name type="common">Microscilla tractuosa</name>
    <name type="synonym">Flexibacter tractuosus</name>
    <dbReference type="NCBI Taxonomy" id="643867"/>
    <lineage>
        <taxon>Bacteria</taxon>
        <taxon>Pseudomonadati</taxon>
        <taxon>Bacteroidota</taxon>
        <taxon>Cytophagia</taxon>
        <taxon>Cytophagales</taxon>
        <taxon>Marivirgaceae</taxon>
        <taxon>Marivirga</taxon>
    </lineage>
</organism>
<dbReference type="RefSeq" id="WP_013452979.1">
    <property type="nucleotide sequence ID" value="NC_014759.1"/>
</dbReference>
<dbReference type="SUPFAM" id="SSF55729">
    <property type="entry name" value="Acyl-CoA N-acyltransferases (Nat)"/>
    <property type="match status" value="1"/>
</dbReference>
<reference evidence="3 4" key="1">
    <citation type="journal article" date="2011" name="Stand. Genomic Sci.">
        <title>Complete genome sequence of Marivirga tractuosa type strain (H-43).</title>
        <authorList>
            <person name="Pagani I."/>
            <person name="Chertkov O."/>
            <person name="Lapidus A."/>
            <person name="Lucas S."/>
            <person name="Del Rio T.G."/>
            <person name="Tice H."/>
            <person name="Copeland A."/>
            <person name="Cheng J.F."/>
            <person name="Nolan M."/>
            <person name="Saunders E."/>
            <person name="Pitluck S."/>
            <person name="Held B."/>
            <person name="Goodwin L."/>
            <person name="Liolios K."/>
            <person name="Ovchinikova G."/>
            <person name="Ivanova N."/>
            <person name="Mavromatis K."/>
            <person name="Pati A."/>
            <person name="Chen A."/>
            <person name="Palaniappan K."/>
            <person name="Land M."/>
            <person name="Hauser L."/>
            <person name="Jeffries C.D."/>
            <person name="Detter J.C."/>
            <person name="Han C."/>
            <person name="Tapia R."/>
            <person name="Ngatchou-Djao O.D."/>
            <person name="Rohde M."/>
            <person name="Goker M."/>
            <person name="Spring S."/>
            <person name="Sikorski J."/>
            <person name="Woyke T."/>
            <person name="Bristow J."/>
            <person name="Eisen J.A."/>
            <person name="Markowitz V."/>
            <person name="Hugenholtz P."/>
            <person name="Klenk H.P."/>
            <person name="Kyrpides N.C."/>
        </authorList>
    </citation>
    <scope>NUCLEOTIDE SEQUENCE [LARGE SCALE GENOMIC DNA]</scope>
    <source>
        <strain evidence="4">ATCC 23168 / DSM 4126 / NBRC 15989 / NCIMB 1408 / VKM B-1430 / H-43</strain>
    </source>
</reference>
<dbReference type="EMBL" id="CP002349">
    <property type="protein sequence ID" value="ADR20828.1"/>
    <property type="molecule type" value="Genomic_DNA"/>
</dbReference>
<dbReference type="PANTHER" id="PTHR13947:SF37">
    <property type="entry name" value="LD18367P"/>
    <property type="match status" value="1"/>
</dbReference>
<dbReference type="InterPro" id="IPR000182">
    <property type="entry name" value="GNAT_dom"/>
</dbReference>
<dbReference type="AlphaFoldDB" id="E4TSK8"/>
<feature type="domain" description="N-acetyltransferase" evidence="2">
    <location>
        <begin position="1"/>
        <end position="155"/>
    </location>
</feature>
<dbReference type="InterPro" id="IPR050769">
    <property type="entry name" value="NAT_camello-type"/>
</dbReference>
<dbReference type="STRING" id="643867.Ftrac_0826"/>
<gene>
    <name evidence="3" type="ordered locus">Ftrac_0826</name>
</gene>
<dbReference type="KEGG" id="mtt:Ftrac_0826"/>
<dbReference type="Pfam" id="PF00583">
    <property type="entry name" value="Acetyltransf_1"/>
    <property type="match status" value="1"/>
</dbReference>
<dbReference type="Gene3D" id="3.40.630.30">
    <property type="match status" value="1"/>
</dbReference>
<dbReference type="GO" id="GO:0008080">
    <property type="term" value="F:N-acetyltransferase activity"/>
    <property type="evidence" value="ECO:0007669"/>
    <property type="project" value="InterPro"/>
</dbReference>
<evidence type="ECO:0000313" key="3">
    <source>
        <dbReference type="EMBL" id="ADR20828.1"/>
    </source>
</evidence>
<name>E4TSK8_MARTH</name>
<accession>E4TSK8</accession>
<dbReference type="InterPro" id="IPR016181">
    <property type="entry name" value="Acyl_CoA_acyltransferase"/>
</dbReference>
<proteinExistence type="predicted"/>
<dbReference type="CDD" id="cd04301">
    <property type="entry name" value="NAT_SF"/>
    <property type="match status" value="1"/>
</dbReference>